<gene>
    <name evidence="1" type="ORF">ElyMa_000602700</name>
</gene>
<comment type="caution">
    <text evidence="1">The sequence shown here is derived from an EMBL/GenBank/DDBJ whole genome shotgun (WGS) entry which is preliminary data.</text>
</comment>
<keyword evidence="2" id="KW-1185">Reference proteome</keyword>
<dbReference type="FunFam" id="3.10.10.10:FF:000003">
    <property type="entry name" value="Retrovirus-related Pol polyprotein from transposon 297-like Protein"/>
    <property type="match status" value="1"/>
</dbReference>
<evidence type="ECO:0000313" key="1">
    <source>
        <dbReference type="EMBL" id="GFR81352.1"/>
    </source>
</evidence>
<protein>
    <submittedName>
        <fullName evidence="1">Retrovirus-related Pol polyprotein from transposon 297-like Protein</fullName>
    </submittedName>
</protein>
<dbReference type="Proteomes" id="UP000762676">
    <property type="component" value="Unassembled WGS sequence"/>
</dbReference>
<dbReference type="InterPro" id="IPR050951">
    <property type="entry name" value="Retrovirus_Pol_polyprotein"/>
</dbReference>
<dbReference type="PANTHER" id="PTHR37984">
    <property type="entry name" value="PROTEIN CBG26694"/>
    <property type="match status" value="1"/>
</dbReference>
<dbReference type="Gene3D" id="3.10.10.10">
    <property type="entry name" value="HIV Type 1 Reverse Transcriptase, subunit A, domain 1"/>
    <property type="match status" value="1"/>
</dbReference>
<evidence type="ECO:0000313" key="2">
    <source>
        <dbReference type="Proteomes" id="UP000762676"/>
    </source>
</evidence>
<dbReference type="SUPFAM" id="SSF56672">
    <property type="entry name" value="DNA/RNA polymerases"/>
    <property type="match status" value="1"/>
</dbReference>
<organism evidence="1 2">
    <name type="scientific">Elysia marginata</name>
    <dbReference type="NCBI Taxonomy" id="1093978"/>
    <lineage>
        <taxon>Eukaryota</taxon>
        <taxon>Metazoa</taxon>
        <taxon>Spiralia</taxon>
        <taxon>Lophotrochozoa</taxon>
        <taxon>Mollusca</taxon>
        <taxon>Gastropoda</taxon>
        <taxon>Heterobranchia</taxon>
        <taxon>Euthyneura</taxon>
        <taxon>Panpulmonata</taxon>
        <taxon>Sacoglossa</taxon>
        <taxon>Placobranchoidea</taxon>
        <taxon>Plakobranchidae</taxon>
        <taxon>Elysia</taxon>
    </lineage>
</organism>
<dbReference type="AlphaFoldDB" id="A0AAV4G6L4"/>
<accession>A0AAV4G6L4</accession>
<dbReference type="InterPro" id="IPR043128">
    <property type="entry name" value="Rev_trsase/Diguanyl_cyclase"/>
</dbReference>
<dbReference type="InterPro" id="IPR043502">
    <property type="entry name" value="DNA/RNA_pol_sf"/>
</dbReference>
<reference evidence="1 2" key="1">
    <citation type="journal article" date="2021" name="Elife">
        <title>Chloroplast acquisition without the gene transfer in kleptoplastic sea slugs, Plakobranchus ocellatus.</title>
        <authorList>
            <person name="Maeda T."/>
            <person name="Takahashi S."/>
            <person name="Yoshida T."/>
            <person name="Shimamura S."/>
            <person name="Takaki Y."/>
            <person name="Nagai Y."/>
            <person name="Toyoda A."/>
            <person name="Suzuki Y."/>
            <person name="Arimoto A."/>
            <person name="Ishii H."/>
            <person name="Satoh N."/>
            <person name="Nishiyama T."/>
            <person name="Hasebe M."/>
            <person name="Maruyama T."/>
            <person name="Minagawa J."/>
            <person name="Obokata J."/>
            <person name="Shigenobu S."/>
        </authorList>
    </citation>
    <scope>NUCLEOTIDE SEQUENCE [LARGE SCALE GENOMIC DNA]</scope>
</reference>
<proteinExistence type="predicted"/>
<dbReference type="EMBL" id="BMAT01001182">
    <property type="protein sequence ID" value="GFR81352.1"/>
    <property type="molecule type" value="Genomic_DNA"/>
</dbReference>
<name>A0AAV4G6L4_9GAST</name>
<dbReference type="PANTHER" id="PTHR37984:SF7">
    <property type="entry name" value="INTEGRASE CATALYTIC DOMAIN-CONTAINING PROTEIN"/>
    <property type="match status" value="1"/>
</dbReference>
<sequence>MFPKHVDKDGLPLKDKITLSNVKLAAYGGINVKHYGTISMYCCHKGKREKTTFYITEDSGDAIFGLPTAQNLKLVTINCQIKNYAREMNKENILQDYSDCLNGIGKFQGQYHIAIDTTVPPVVHAPRKIPISLKERIKSELDEMSAQGIITKVKEGEPTAWVNSLVYREKPNGRLRLCLDPKDLNKAIQREHHVTPTVEEILPKLAGAKMFSIVDAKCGYWNVELDAESSYLTLQPSTLHLEDTDSSACLLG</sequence>
<dbReference type="Gene3D" id="3.30.70.270">
    <property type="match status" value="1"/>
</dbReference>